<dbReference type="AlphaFoldDB" id="A0A7D8UZK9"/>
<evidence type="ECO:0000256" key="1">
    <source>
        <dbReference type="ARBA" id="ARBA00038211"/>
    </source>
</evidence>
<dbReference type="CDD" id="cd05157">
    <property type="entry name" value="ETNK_euk"/>
    <property type="match status" value="1"/>
</dbReference>
<dbReference type="PANTHER" id="PTHR22603:SF93">
    <property type="entry name" value="RE24176P"/>
    <property type="match status" value="1"/>
</dbReference>
<dbReference type="GO" id="GO:0005737">
    <property type="term" value="C:cytoplasm"/>
    <property type="evidence" value="ECO:0007669"/>
    <property type="project" value="TreeGrafter"/>
</dbReference>
<dbReference type="Gene3D" id="3.30.200.20">
    <property type="entry name" value="Phosphorylase Kinase, domain 1"/>
    <property type="match status" value="1"/>
</dbReference>
<sequence>MVLTPDHRPLDATAPLSPLLLAAHPPQSPAQIPSLSNSLHQSNPTAAPGLIRRKTSTGSFSKLSEFWLDGTPSTPSTPWEDPSGVAAVKHVDLSIDAGEWRHPVFKTKVLSILRRLHVPLWTHPDLTPSRIHLQKVSGALTNAVFFVSFNPRPTPTSPSMSPLLTPTMPASDPDHPPPMNADQFPPTLLLRVYGPSSGQLINRDQELRILHQLSTTYGLGPRVYGTFLNGRVEQFFPSRALHAEELRVPEIASSIARRMRELHSVDLNLLGYEAGKEGEPMVWRNIHEWIPMAEETLTTLSQAGGKWEVWVESFGLHRLRDELETYRRFVAESADKGKGLVFAHNDTQYGNLLLLDAELPAGVPEHHKYIVIDFEYAAPNHRGYDIANHFHEWRANYHHETLSWSLKPHFPYPTQEQREAWYRAYLSVDLSHGEEIIHDTASIKQDKVERLDREVRLWSPACSAFWSLWGVVQAGEQISNIIAGTEGYEPEFDYLVSGFCFLLLLPADAHPSNTQPSACPSSASWPPTSASSFKPLIVAVQPYRNPLHAQPQRLGLLRPQKKKSLVIVLS</sequence>
<reference evidence="3 4" key="1">
    <citation type="journal article" date="2019" name="PLoS Genet.">
        <title>Convergent evolution of linked mating-type loci in basidiomycete fungi.</title>
        <authorList>
            <person name="Sun S."/>
            <person name="Coelho M.A."/>
            <person name="Heitman J."/>
            <person name="Nowrousian M."/>
        </authorList>
    </citation>
    <scope>NUCLEOTIDE SEQUENCE [LARGE SCALE GENOMIC DNA]</scope>
    <source>
        <strain evidence="3 4">CBS 4282</strain>
    </source>
</reference>
<evidence type="ECO:0000313" key="3">
    <source>
        <dbReference type="EMBL" id="TXT10791.1"/>
    </source>
</evidence>
<dbReference type="PANTHER" id="PTHR22603">
    <property type="entry name" value="CHOLINE/ETHANOALAMINE KINASE"/>
    <property type="match status" value="1"/>
</dbReference>
<evidence type="ECO:0000256" key="2">
    <source>
        <dbReference type="SAM" id="MobiDB-lite"/>
    </source>
</evidence>
<dbReference type="Proteomes" id="UP000473826">
    <property type="component" value="Unassembled WGS sequence"/>
</dbReference>
<proteinExistence type="inferred from homology"/>
<evidence type="ECO:0008006" key="5">
    <source>
        <dbReference type="Google" id="ProtNLM"/>
    </source>
</evidence>
<feature type="region of interest" description="Disordered" evidence="2">
    <location>
        <begin position="20"/>
        <end position="54"/>
    </location>
</feature>
<feature type="compositionally biased region" description="Polar residues" evidence="2">
    <location>
        <begin position="31"/>
        <end position="45"/>
    </location>
</feature>
<dbReference type="GO" id="GO:0004305">
    <property type="term" value="F:ethanolamine kinase activity"/>
    <property type="evidence" value="ECO:0007669"/>
    <property type="project" value="TreeGrafter"/>
</dbReference>
<dbReference type="GO" id="GO:0004103">
    <property type="term" value="F:choline kinase activity"/>
    <property type="evidence" value="ECO:0007669"/>
    <property type="project" value="TreeGrafter"/>
</dbReference>
<dbReference type="EMBL" id="QKWK01000005">
    <property type="protein sequence ID" value="TXT10791.1"/>
    <property type="molecule type" value="Genomic_DNA"/>
</dbReference>
<dbReference type="Gene3D" id="3.90.1200.10">
    <property type="match status" value="1"/>
</dbReference>
<comment type="similarity">
    <text evidence="1">Belongs to the choline/ethanolamine kinase family.</text>
</comment>
<gene>
    <name evidence="3" type="ORF">VHUM_02296</name>
</gene>
<protein>
    <recommendedName>
        <fullName evidence="5">Choline kinase N-terminal domain-containing protein</fullName>
    </recommendedName>
</protein>
<name>A0A7D8UZK9_VANHU</name>
<dbReference type="InterPro" id="IPR011009">
    <property type="entry name" value="Kinase-like_dom_sf"/>
</dbReference>
<comment type="caution">
    <text evidence="3">The sequence shown here is derived from an EMBL/GenBank/DDBJ whole genome shotgun (WGS) entry which is preliminary data.</text>
</comment>
<dbReference type="GO" id="GO:0006646">
    <property type="term" value="P:phosphatidylethanolamine biosynthetic process"/>
    <property type="evidence" value="ECO:0007669"/>
    <property type="project" value="TreeGrafter"/>
</dbReference>
<dbReference type="OrthoDB" id="10267235at2759"/>
<dbReference type="Pfam" id="PF01633">
    <property type="entry name" value="Choline_kinase"/>
    <property type="match status" value="1"/>
</dbReference>
<accession>A0A7D8UZK9</accession>
<evidence type="ECO:0000313" key="4">
    <source>
        <dbReference type="Proteomes" id="UP000473826"/>
    </source>
</evidence>
<dbReference type="SUPFAM" id="SSF56112">
    <property type="entry name" value="Protein kinase-like (PK-like)"/>
    <property type="match status" value="1"/>
</dbReference>
<organism evidence="3 4">
    <name type="scientific">Vanrija humicola</name>
    <name type="common">Yeast</name>
    <name type="synonym">Cryptococcus humicola</name>
    <dbReference type="NCBI Taxonomy" id="5417"/>
    <lineage>
        <taxon>Eukaryota</taxon>
        <taxon>Fungi</taxon>
        <taxon>Dikarya</taxon>
        <taxon>Basidiomycota</taxon>
        <taxon>Agaricomycotina</taxon>
        <taxon>Tremellomycetes</taxon>
        <taxon>Trichosporonales</taxon>
        <taxon>Trichosporonaceae</taxon>
        <taxon>Vanrija</taxon>
    </lineage>
</organism>
<keyword evidence="4" id="KW-1185">Reference proteome</keyword>